<dbReference type="RefSeq" id="WP_313873919.1">
    <property type="nucleotide sequence ID" value="NZ_JAVBIK010000001.1"/>
</dbReference>
<reference evidence="2 3" key="1">
    <citation type="submission" date="2023-08" db="EMBL/GenBank/DDBJ databases">
        <title>Rhodoferax potami sp. nov. and Rhodoferax mekongensis sp. nov., isolated from the Mekong River in Thailand.</title>
        <authorList>
            <person name="Kitikhun S."/>
            <person name="Charoenyingcharoen P."/>
            <person name="Siriarchawattana P."/>
            <person name="Likhitrattanapisal S."/>
            <person name="Nilsakha T."/>
            <person name="Chanpet A."/>
            <person name="Rattanawaree P."/>
            <person name="Ingsriswang S."/>
        </authorList>
    </citation>
    <scope>NUCLEOTIDE SEQUENCE [LARGE SCALE GENOMIC DNA]</scope>
    <source>
        <strain evidence="2 3">TBRC 17660</strain>
    </source>
</reference>
<dbReference type="Proteomes" id="UP001321700">
    <property type="component" value="Unassembled WGS sequence"/>
</dbReference>
<sequence>MHKTVLAFAFLSIFQTASASDIFTQKPTISAGGVSTVPQTQRQAAAAGQENCAALVQERRAIEHIDQKQIWVPIEQQNANYHRMRAIKTEMGARGCGY</sequence>
<gene>
    <name evidence="2" type="ORF">RAE19_05225</name>
</gene>
<dbReference type="EMBL" id="JAVBIK010000001">
    <property type="protein sequence ID" value="MDT7518139.1"/>
    <property type="molecule type" value="Genomic_DNA"/>
</dbReference>
<proteinExistence type="predicted"/>
<keyword evidence="3" id="KW-1185">Reference proteome</keyword>
<feature type="signal peptide" evidence="1">
    <location>
        <begin position="1"/>
        <end position="19"/>
    </location>
</feature>
<comment type="caution">
    <text evidence="2">The sequence shown here is derived from an EMBL/GenBank/DDBJ whole genome shotgun (WGS) entry which is preliminary data.</text>
</comment>
<protein>
    <submittedName>
        <fullName evidence="2">Uncharacterized protein</fullName>
    </submittedName>
</protein>
<evidence type="ECO:0000313" key="3">
    <source>
        <dbReference type="Proteomes" id="UP001321700"/>
    </source>
</evidence>
<feature type="chain" id="PRO_5046079156" evidence="1">
    <location>
        <begin position="20"/>
        <end position="98"/>
    </location>
</feature>
<name>A0ABU3KK32_9BURK</name>
<accession>A0ABU3KK32</accession>
<evidence type="ECO:0000256" key="1">
    <source>
        <dbReference type="SAM" id="SignalP"/>
    </source>
</evidence>
<keyword evidence="1" id="KW-0732">Signal</keyword>
<evidence type="ECO:0000313" key="2">
    <source>
        <dbReference type="EMBL" id="MDT7518139.1"/>
    </source>
</evidence>
<organism evidence="2 3">
    <name type="scientific">Rhodoferax potami</name>
    <dbReference type="NCBI Taxonomy" id="3068338"/>
    <lineage>
        <taxon>Bacteria</taxon>
        <taxon>Pseudomonadati</taxon>
        <taxon>Pseudomonadota</taxon>
        <taxon>Betaproteobacteria</taxon>
        <taxon>Burkholderiales</taxon>
        <taxon>Comamonadaceae</taxon>
        <taxon>Rhodoferax</taxon>
    </lineage>
</organism>